<dbReference type="InterPro" id="IPR017517">
    <property type="entry name" value="Maleyloyr_isom"/>
</dbReference>
<accession>A0A7K0C1G1</accession>
<sequence>MHIDELRAFDARAVRECAALLAKASPADLARPTPCAGWTLGDLAAHLTAQHRGFAAAARGDGADLAAWAVPPLGDGLAGDHARAAEEVIAAFAEEGVEERAFALPEFGPGAEFPGAMAIGFHFIDHVVHGWDVARSLGLDFRLDDDMAPAALEIALAVPGGGYRTAPGAAFGPELPTDGEMTPLDRILAHLGRSPSWPG</sequence>
<gene>
    <name evidence="2" type="ORF">ACRB68_47190</name>
</gene>
<protein>
    <recommendedName>
        <fullName evidence="1">Mycothiol-dependent maleylpyruvate isomerase metal-binding domain-containing protein</fullName>
    </recommendedName>
</protein>
<dbReference type="SUPFAM" id="SSF109854">
    <property type="entry name" value="DinB/YfiT-like putative metalloenzymes"/>
    <property type="match status" value="1"/>
</dbReference>
<dbReference type="Proteomes" id="UP000487268">
    <property type="component" value="Unassembled WGS sequence"/>
</dbReference>
<evidence type="ECO:0000313" key="3">
    <source>
        <dbReference type="Proteomes" id="UP000487268"/>
    </source>
</evidence>
<dbReference type="Pfam" id="PF11716">
    <property type="entry name" value="MDMPI_N"/>
    <property type="match status" value="1"/>
</dbReference>
<keyword evidence="3" id="KW-1185">Reference proteome</keyword>
<evidence type="ECO:0000313" key="2">
    <source>
        <dbReference type="EMBL" id="MQY06624.1"/>
    </source>
</evidence>
<dbReference type="InterPro" id="IPR034660">
    <property type="entry name" value="DinB/YfiT-like"/>
</dbReference>
<dbReference type="NCBIfam" id="TIGR03086">
    <property type="entry name" value="TIGR03086 family metal-binding protein"/>
    <property type="match status" value="1"/>
</dbReference>
<comment type="caution">
    <text evidence="2">The sequence shown here is derived from an EMBL/GenBank/DDBJ whole genome shotgun (WGS) entry which is preliminary data.</text>
</comment>
<dbReference type="AlphaFoldDB" id="A0A7K0C1G1"/>
<dbReference type="Gene3D" id="1.20.120.450">
    <property type="entry name" value="dinb family like domain"/>
    <property type="match status" value="1"/>
</dbReference>
<dbReference type="RefSeq" id="WP_153535996.1">
    <property type="nucleotide sequence ID" value="NZ_WEGH01000003.1"/>
</dbReference>
<dbReference type="GO" id="GO:0046872">
    <property type="term" value="F:metal ion binding"/>
    <property type="evidence" value="ECO:0007669"/>
    <property type="project" value="InterPro"/>
</dbReference>
<dbReference type="EMBL" id="WEGH01000003">
    <property type="protein sequence ID" value="MQY06624.1"/>
    <property type="molecule type" value="Genomic_DNA"/>
</dbReference>
<proteinExistence type="predicted"/>
<dbReference type="InterPro" id="IPR024344">
    <property type="entry name" value="MDMPI_metal-binding"/>
</dbReference>
<dbReference type="OrthoDB" id="5185819at2"/>
<reference evidence="2 3" key="1">
    <citation type="submission" date="2019-10" db="EMBL/GenBank/DDBJ databases">
        <title>Actinomadura rubteroloni sp. nov. and Actinomadura macrotermitis sp. nov., isolated from the gut of fungus growing-termite Macrotermes natalensis.</title>
        <authorList>
            <person name="Benndorf R."/>
            <person name="Martin K."/>
            <person name="Kuefner M."/>
            <person name="De Beer W."/>
            <person name="Kaster A.-K."/>
            <person name="Vollmers J."/>
            <person name="Poulsen M."/>
            <person name="Beemelmanns C."/>
        </authorList>
    </citation>
    <scope>NUCLEOTIDE SEQUENCE [LARGE SCALE GENOMIC DNA]</scope>
    <source>
        <strain evidence="2 3">RB68</strain>
    </source>
</reference>
<evidence type="ECO:0000259" key="1">
    <source>
        <dbReference type="Pfam" id="PF11716"/>
    </source>
</evidence>
<feature type="domain" description="Mycothiol-dependent maleylpyruvate isomerase metal-binding" evidence="1">
    <location>
        <begin position="12"/>
        <end position="134"/>
    </location>
</feature>
<organism evidence="2 3">
    <name type="scientific">Actinomadura macrotermitis</name>
    <dbReference type="NCBI Taxonomy" id="2585200"/>
    <lineage>
        <taxon>Bacteria</taxon>
        <taxon>Bacillati</taxon>
        <taxon>Actinomycetota</taxon>
        <taxon>Actinomycetes</taxon>
        <taxon>Streptosporangiales</taxon>
        <taxon>Thermomonosporaceae</taxon>
        <taxon>Actinomadura</taxon>
    </lineage>
</organism>
<dbReference type="InterPro" id="IPR017520">
    <property type="entry name" value="CHP03086"/>
</dbReference>
<dbReference type="NCBIfam" id="TIGR03083">
    <property type="entry name" value="maleylpyruvate isomerase family mycothiol-dependent enzyme"/>
    <property type="match status" value="1"/>
</dbReference>
<name>A0A7K0C1G1_9ACTN</name>